<dbReference type="InterPro" id="IPR004401">
    <property type="entry name" value="YbaB/EbfC"/>
</dbReference>
<name>A0A2N3XUE7_SACSN</name>
<dbReference type="EMBL" id="PJNB01000001">
    <property type="protein sequence ID" value="PKW14304.1"/>
    <property type="molecule type" value="Genomic_DNA"/>
</dbReference>
<dbReference type="GO" id="GO:0003677">
    <property type="term" value="F:DNA binding"/>
    <property type="evidence" value="ECO:0007669"/>
    <property type="project" value="UniProtKB-KW"/>
</dbReference>
<reference evidence="2" key="1">
    <citation type="submission" date="2017-12" db="EMBL/GenBank/DDBJ databases">
        <title>Sequencing the genomes of 1000 Actinobacteria strains.</title>
        <authorList>
            <person name="Klenk H.-P."/>
        </authorList>
    </citation>
    <scope>NUCLEOTIDE SEQUENCE [LARGE SCALE GENOMIC DNA]</scope>
    <source>
        <strain evidence="2">DSM 44228</strain>
    </source>
</reference>
<dbReference type="OrthoDB" id="3692582at2"/>
<feature type="compositionally biased region" description="Basic and acidic residues" evidence="1">
    <location>
        <begin position="7"/>
        <end position="17"/>
    </location>
</feature>
<keyword evidence="2" id="KW-0238">DNA-binding</keyword>
<accession>A0A2N3XUE7</accession>
<dbReference type="Proteomes" id="UP000233786">
    <property type="component" value="Unassembled WGS sequence"/>
</dbReference>
<proteinExistence type="predicted"/>
<keyword evidence="3" id="KW-1185">Reference proteome</keyword>
<dbReference type="Gene3D" id="3.30.1310.10">
    <property type="entry name" value="Nucleoid-associated protein YbaB-like domain"/>
    <property type="match status" value="1"/>
</dbReference>
<dbReference type="SUPFAM" id="SSF82607">
    <property type="entry name" value="YbaB-like"/>
    <property type="match status" value="1"/>
</dbReference>
<feature type="region of interest" description="Disordered" evidence="1">
    <location>
        <begin position="1"/>
        <end position="20"/>
    </location>
</feature>
<organism evidence="2 3">
    <name type="scientific">Saccharopolyspora spinosa</name>
    <dbReference type="NCBI Taxonomy" id="60894"/>
    <lineage>
        <taxon>Bacteria</taxon>
        <taxon>Bacillati</taxon>
        <taxon>Actinomycetota</taxon>
        <taxon>Actinomycetes</taxon>
        <taxon>Pseudonocardiales</taxon>
        <taxon>Pseudonocardiaceae</taxon>
        <taxon>Saccharopolyspora</taxon>
    </lineage>
</organism>
<dbReference type="Pfam" id="PF02575">
    <property type="entry name" value="YbaB_DNA_bd"/>
    <property type="match status" value="1"/>
</dbReference>
<dbReference type="InterPro" id="IPR036894">
    <property type="entry name" value="YbaB-like_sf"/>
</dbReference>
<dbReference type="AlphaFoldDB" id="A0A2N3XUE7"/>
<evidence type="ECO:0000256" key="1">
    <source>
        <dbReference type="SAM" id="MobiDB-lite"/>
    </source>
</evidence>
<protein>
    <submittedName>
        <fullName evidence="2">YbaB/EbfC DNA-binding family protein</fullName>
    </submittedName>
</protein>
<comment type="caution">
    <text evidence="2">The sequence shown here is derived from an EMBL/GenBank/DDBJ whole genome shotgun (WGS) entry which is preliminary data.</text>
</comment>
<evidence type="ECO:0000313" key="3">
    <source>
        <dbReference type="Proteomes" id="UP000233786"/>
    </source>
</evidence>
<dbReference type="STRING" id="994479.GCA_000194155_02163"/>
<dbReference type="RefSeq" id="WP_010694405.1">
    <property type="nucleotide sequence ID" value="NZ_CP061007.1"/>
</dbReference>
<sequence>MAQASERIQEMMRRPEEQTAQACRLRERMQELKGQARSSDSSMMVTVARSGAVLDLQLNPDSMRQSHYALRRSIPGAIREATRKSSHQMDEVVQSALGDRAEQFKSAFNADSASGDIQAGGDRVVAQCDGRTTPSTTTTTFPTALSWGDAA</sequence>
<evidence type="ECO:0000313" key="2">
    <source>
        <dbReference type="EMBL" id="PKW14304.1"/>
    </source>
</evidence>
<gene>
    <name evidence="2" type="ORF">A8926_1911</name>
</gene>